<dbReference type="InterPro" id="IPR016161">
    <property type="entry name" value="Ald_DH/histidinol_DH"/>
</dbReference>
<feature type="active site" evidence="5">
    <location>
        <position position="252"/>
    </location>
</feature>
<dbReference type="Gene3D" id="3.40.605.10">
    <property type="entry name" value="Aldehyde Dehydrogenase, Chain A, domain 1"/>
    <property type="match status" value="1"/>
</dbReference>
<keyword evidence="10" id="KW-1185">Reference proteome</keyword>
<dbReference type="PROSITE" id="PS00687">
    <property type="entry name" value="ALDEHYDE_DEHYDR_GLU"/>
    <property type="match status" value="1"/>
</dbReference>
<dbReference type="InterPro" id="IPR015590">
    <property type="entry name" value="Aldehyde_DH_dom"/>
</dbReference>
<protein>
    <recommendedName>
        <fullName evidence="4">Aldehyde dehydrogenase</fullName>
    </recommendedName>
</protein>
<evidence type="ECO:0000256" key="7">
    <source>
        <dbReference type="RuleBase" id="RU003345"/>
    </source>
</evidence>
<dbReference type="STRING" id="1450648.CLORY_39090"/>
<dbReference type="FunFam" id="3.40.605.10:FF:000004">
    <property type="entry name" value="Aldehyde dehydrogenase"/>
    <property type="match status" value="1"/>
</dbReference>
<evidence type="ECO:0000256" key="1">
    <source>
        <dbReference type="ARBA" id="ARBA00009986"/>
    </source>
</evidence>
<dbReference type="AlphaFoldDB" id="A0A1V4ICV4"/>
<dbReference type="CDD" id="cd07134">
    <property type="entry name" value="ALDH_AlkH-like"/>
    <property type="match status" value="1"/>
</dbReference>
<dbReference type="Proteomes" id="UP000190080">
    <property type="component" value="Unassembled WGS sequence"/>
</dbReference>
<gene>
    <name evidence="9" type="primary">alkH</name>
    <name evidence="9" type="ORF">CLORY_39090</name>
</gene>
<organism evidence="9 10">
    <name type="scientific">Clostridium oryzae</name>
    <dbReference type="NCBI Taxonomy" id="1450648"/>
    <lineage>
        <taxon>Bacteria</taxon>
        <taxon>Bacillati</taxon>
        <taxon>Bacillota</taxon>
        <taxon>Clostridia</taxon>
        <taxon>Eubacteriales</taxon>
        <taxon>Clostridiaceae</taxon>
        <taxon>Clostridium</taxon>
    </lineage>
</organism>
<dbReference type="GO" id="GO:0006081">
    <property type="term" value="P:aldehyde metabolic process"/>
    <property type="evidence" value="ECO:0007669"/>
    <property type="project" value="InterPro"/>
</dbReference>
<evidence type="ECO:0000313" key="10">
    <source>
        <dbReference type="Proteomes" id="UP000190080"/>
    </source>
</evidence>
<dbReference type="GO" id="GO:0005737">
    <property type="term" value="C:cytoplasm"/>
    <property type="evidence" value="ECO:0007669"/>
    <property type="project" value="TreeGrafter"/>
</dbReference>
<dbReference type="InterPro" id="IPR016163">
    <property type="entry name" value="Ald_DH_C"/>
</dbReference>
<evidence type="ECO:0000256" key="4">
    <source>
        <dbReference type="PIRNR" id="PIRNR036492"/>
    </source>
</evidence>
<keyword evidence="2 4" id="KW-0560">Oxidoreductase</keyword>
<dbReference type="OrthoDB" id="9762913at2"/>
<dbReference type="SUPFAM" id="SSF53720">
    <property type="entry name" value="ALDH-like"/>
    <property type="match status" value="1"/>
</dbReference>
<evidence type="ECO:0000259" key="8">
    <source>
        <dbReference type="Pfam" id="PF00171"/>
    </source>
</evidence>
<accession>A0A1V4ICV4</accession>
<name>A0A1V4ICV4_9CLOT</name>
<comment type="similarity">
    <text evidence="1 4 7">Belongs to the aldehyde dehydrogenase family.</text>
</comment>
<comment type="caution">
    <text evidence="9">The sequence shown here is derived from an EMBL/GenBank/DDBJ whole genome shotgun (WGS) entry which is preliminary data.</text>
</comment>
<dbReference type="PIRSF" id="PIRSF036492">
    <property type="entry name" value="ALDH"/>
    <property type="match status" value="1"/>
</dbReference>
<dbReference type="EMBL" id="MZGV01000071">
    <property type="protein sequence ID" value="OPJ57838.1"/>
    <property type="molecule type" value="Genomic_DNA"/>
</dbReference>
<feature type="domain" description="Aldehyde dehydrogenase" evidence="8">
    <location>
        <begin position="21"/>
        <end position="440"/>
    </location>
</feature>
<dbReference type="InterPro" id="IPR016162">
    <property type="entry name" value="Ald_DH_N"/>
</dbReference>
<proteinExistence type="inferred from homology"/>
<dbReference type="Pfam" id="PF00171">
    <property type="entry name" value="Aldedh"/>
    <property type="match status" value="1"/>
</dbReference>
<dbReference type="FunFam" id="3.40.309.10:FF:000025">
    <property type="entry name" value="Aldehyde dehydrogenase"/>
    <property type="match status" value="1"/>
</dbReference>
<evidence type="ECO:0000256" key="5">
    <source>
        <dbReference type="PIRSR" id="PIRSR036492-1"/>
    </source>
</evidence>
<evidence type="ECO:0000256" key="3">
    <source>
        <dbReference type="ARBA" id="ARBA00023027"/>
    </source>
</evidence>
<dbReference type="GO" id="GO:0004029">
    <property type="term" value="F:aldehyde dehydrogenase (NAD+) activity"/>
    <property type="evidence" value="ECO:0007669"/>
    <property type="project" value="TreeGrafter"/>
</dbReference>
<reference evidence="9 10" key="1">
    <citation type="submission" date="2017-03" db="EMBL/GenBank/DDBJ databases">
        <title>Genome sequence of Clostridium oryzae DSM 28571.</title>
        <authorList>
            <person name="Poehlein A."/>
            <person name="Daniel R."/>
        </authorList>
    </citation>
    <scope>NUCLEOTIDE SEQUENCE [LARGE SCALE GENOMIC DNA]</scope>
    <source>
        <strain evidence="9 10">DSM 28571</strain>
    </source>
</reference>
<dbReference type="RefSeq" id="WP_079427636.1">
    <property type="nucleotide sequence ID" value="NZ_MZGV01000071.1"/>
</dbReference>
<dbReference type="Gene3D" id="3.40.309.10">
    <property type="entry name" value="Aldehyde Dehydrogenase, Chain A, domain 2"/>
    <property type="match status" value="1"/>
</dbReference>
<evidence type="ECO:0000313" key="9">
    <source>
        <dbReference type="EMBL" id="OPJ57838.1"/>
    </source>
</evidence>
<feature type="active site" evidence="5 6">
    <location>
        <position position="218"/>
    </location>
</feature>
<evidence type="ECO:0000256" key="2">
    <source>
        <dbReference type="ARBA" id="ARBA00023002"/>
    </source>
</evidence>
<dbReference type="InterPro" id="IPR012394">
    <property type="entry name" value="Aldehyde_DH_NAD(P)"/>
</dbReference>
<keyword evidence="3" id="KW-0520">NAD</keyword>
<dbReference type="PANTHER" id="PTHR43570">
    <property type="entry name" value="ALDEHYDE DEHYDROGENASE"/>
    <property type="match status" value="1"/>
</dbReference>
<dbReference type="InterPro" id="IPR029510">
    <property type="entry name" value="Ald_DH_CS_GLU"/>
</dbReference>
<dbReference type="PANTHER" id="PTHR43570:SF20">
    <property type="entry name" value="ALDEHYDE DEHYDROGENASE ALDX-RELATED"/>
    <property type="match status" value="1"/>
</dbReference>
<evidence type="ECO:0000256" key="6">
    <source>
        <dbReference type="PROSITE-ProRule" id="PRU10007"/>
    </source>
</evidence>
<sequence>MEKDFSEIKNEIDEIFVLQQKNRWKLRKTTAADRIKKLKKLMRVIIESKEEIEEALFMDFKKPAEEVLLTEIYATTSAIKHTIANLKKWMKPKRVIAPISYIGAKCKIMYEPKGVSLIISPWNFPFQLTMDPLIAAVAAGNCVVLKPSEYSTASTECIKKIVSRVFPKEEVYVFDGDYKVSQMLLEKPFDNIFFTGSPTVGKIVMEAASKHLTDVTLELGGKSPVIVDESADLEKAAQRIIWGKCLNAGQICVAPDYLLVPKNIEKEFVALLIRYIKKFYGTMESFSDEKNFCSIINNKHFKRVKALIEDAVDRGGRIELGGSYQEDKNFISPTIITNVDENSEILEEEIFGPVLPVLTYDSLEEAIEYVRSKPKPLALYIFSSSNKKIQCLLQHTESGDVAINDVVLHVGNHKLPFGGFNNSGIGKTHGFNGFMAFTHERSYLKQGKHSAMSMFYPPFKQNTKKLIEKLIKYL</sequence>